<dbReference type="PANTHER" id="PTHR35707">
    <property type="entry name" value="OS06G0608100 PROTEIN"/>
    <property type="match status" value="1"/>
</dbReference>
<accession>A0ABD2Y844</accession>
<dbReference type="Pfam" id="PF18210">
    <property type="entry name" value="Knl1_RWD_C"/>
    <property type="match status" value="1"/>
</dbReference>
<evidence type="ECO:0000256" key="1">
    <source>
        <dbReference type="SAM" id="MobiDB-lite"/>
    </source>
</evidence>
<keyword evidence="2" id="KW-0472">Membrane</keyword>
<feature type="compositionally biased region" description="Acidic residues" evidence="1">
    <location>
        <begin position="48"/>
        <end position="67"/>
    </location>
</feature>
<evidence type="ECO:0000259" key="3">
    <source>
        <dbReference type="Pfam" id="PF18210"/>
    </source>
</evidence>
<protein>
    <recommendedName>
        <fullName evidence="3">Knl1 C-terminal RWD domain-containing protein</fullName>
    </recommendedName>
</protein>
<organism evidence="4 5">
    <name type="scientific">Cinchona calisaya</name>
    <dbReference type="NCBI Taxonomy" id="153742"/>
    <lineage>
        <taxon>Eukaryota</taxon>
        <taxon>Viridiplantae</taxon>
        <taxon>Streptophyta</taxon>
        <taxon>Embryophyta</taxon>
        <taxon>Tracheophyta</taxon>
        <taxon>Spermatophyta</taxon>
        <taxon>Magnoliopsida</taxon>
        <taxon>eudicotyledons</taxon>
        <taxon>Gunneridae</taxon>
        <taxon>Pentapetalae</taxon>
        <taxon>asterids</taxon>
        <taxon>lamiids</taxon>
        <taxon>Gentianales</taxon>
        <taxon>Rubiaceae</taxon>
        <taxon>Cinchonoideae</taxon>
        <taxon>Cinchoneae</taxon>
        <taxon>Cinchona</taxon>
    </lineage>
</organism>
<dbReference type="InterPro" id="IPR040850">
    <property type="entry name" value="Knl1_RWD_C"/>
</dbReference>
<evidence type="ECO:0000313" key="4">
    <source>
        <dbReference type="EMBL" id="KAL3502597.1"/>
    </source>
</evidence>
<feature type="domain" description="Knl1 C-terminal RWD" evidence="3">
    <location>
        <begin position="965"/>
        <end position="1121"/>
    </location>
</feature>
<evidence type="ECO:0000313" key="5">
    <source>
        <dbReference type="Proteomes" id="UP001630127"/>
    </source>
</evidence>
<keyword evidence="2" id="KW-0812">Transmembrane</keyword>
<keyword evidence="2" id="KW-1133">Transmembrane helix</keyword>
<feature type="region of interest" description="Disordered" evidence="1">
    <location>
        <begin position="597"/>
        <end position="637"/>
    </location>
</feature>
<dbReference type="Proteomes" id="UP001630127">
    <property type="component" value="Unassembled WGS sequence"/>
</dbReference>
<dbReference type="PANTHER" id="PTHR35707:SF1">
    <property type="entry name" value="SPC7 KINETOCHORE PROTEIN DOMAIN-CONTAINING PROTEIN"/>
    <property type="match status" value="1"/>
</dbReference>
<sequence length="1278" mass="141810">MTSVRFFDRDDEENETPTPEELASRVGNVEDSEEKIVLLGFSQLEDSKVEDEGDREDREGESDDEERVDMRRSFLRPIESPSSGSAFGSATSNDEDNFFGPVSASFIRPDRLSDSGASDVEHDVTLDSTAFSMHFQSLARSDSGVDLKTPTISHLSFEEKTPTQTNLGSSMELTVPKKLISQSSSSFVNGGGRSCSSDMTLVGGSPHNYDYGRLSPELEALLSEGSKNWNVISDSNIDVPSRSPRNFGSKFFAQRDNGSDLMDINKNGKAFLDISGEENGGFPISPVACGTCDLLSNTSNKLLDILIDKTNISPNQSSKKGTCQSCSELGQADRYIPNESPLADFISSSPSKQRELLMGSASPLKHVSVLTPREQRGSFRCKETIEHATTSSIQKSISKLKLLEASPFSSSLTAENRNIRPYDFSKSSPIDIFSEKEMNNFQTKHLDASSSGTNGQLLSDSRGEGALVSTSTAENYCTEDQLNRGHLRQSEVFNAAAVSPSQLIFSGETMKHDPFRSKDRNDNTLVTAGIDCSSAGITLDYFEENKSTGIPQVFVPSPDKWLQKKLTASPELQNKLSIDLVLHDRFVKLKNSCPGRNFASDGSASDEKFSTAPLDRLGSSSMGRRVRSSSPALEVSSSNLVQVNSTVGRDDGDRGIEMIEGSQFIHTRKLDGNLQSGAGLANTRNELSGGRTEAEAAASDSSAPSVLRNLKELTCQKNLLDSLTQSPSRKMFQLVDSDNICLRDVEDVLAPTSNQLKSPLKRRNEVFNLEDREYRNEVVAEQRSPKLRKVGYQDIEMLGCTNEDCGERSVVPHALMHWTDIYSKFSGYAERLFAPSMDKLNLSVIDLFEDFLFQLKTSGTYEMLCKEILAQKTPALRDHCCERVGETRLLLHQIMHEKAKLQLMRVKQQRLLGKLQQLSLGIQEAQMLKLNFSPKLKRYAQADVLGLQNFVSMKQRDECQDGYDKVTAMKQTLEALDEKKAEFTKALQTSCKSNGGPSCPDIVLLVSNQLMRRSHYRFICQDMQMWVVDDVKHRNGHYDIVLNYLGLIVQRVKLIVGFPSSIVISNKLDDTKIMKNFPNLDACKAFSVVLHAGTTRKYLDSRSLAQEMQVTSSLLGNLVDVIWELQMAQIELQNLTETTFQCPLDGKLNLHLSFFSFKNGKKVSLMLDMSSLNRGIYPSDIIPSQLRAFNGMNNTSVDPIIGEIRDAVKILRTGYMRILRLCRCISLVVQDLFISLVSTTLTSKPLPEMLLSMVVAMAILLIMYGGSGRVFKSKRKAY</sequence>
<gene>
    <name evidence="4" type="ORF">ACH5RR_037046</name>
</gene>
<name>A0ABD2Y844_9GENT</name>
<dbReference type="EMBL" id="JBJUIK010000015">
    <property type="protein sequence ID" value="KAL3502597.1"/>
    <property type="molecule type" value="Genomic_DNA"/>
</dbReference>
<comment type="caution">
    <text evidence="4">The sequence shown here is derived from an EMBL/GenBank/DDBJ whole genome shotgun (WGS) entry which is preliminary data.</text>
</comment>
<evidence type="ECO:0000256" key="2">
    <source>
        <dbReference type="SAM" id="Phobius"/>
    </source>
</evidence>
<keyword evidence="5" id="KW-1185">Reference proteome</keyword>
<feature type="transmembrane region" description="Helical" evidence="2">
    <location>
        <begin position="1249"/>
        <end position="1266"/>
    </location>
</feature>
<dbReference type="AlphaFoldDB" id="A0ABD2Y844"/>
<reference evidence="4 5" key="1">
    <citation type="submission" date="2024-11" db="EMBL/GenBank/DDBJ databases">
        <title>A near-complete genome assembly of Cinchona calisaya.</title>
        <authorList>
            <person name="Lian D.C."/>
            <person name="Zhao X.W."/>
            <person name="Wei L."/>
        </authorList>
    </citation>
    <scope>NUCLEOTIDE SEQUENCE [LARGE SCALE GENOMIC DNA]</scope>
    <source>
        <tissue evidence="4">Nenye</tissue>
    </source>
</reference>
<proteinExistence type="predicted"/>
<feature type="region of interest" description="Disordered" evidence="1">
    <location>
        <begin position="1"/>
        <end position="94"/>
    </location>
</feature>
<feature type="compositionally biased region" description="Polar residues" evidence="1">
    <location>
        <begin position="80"/>
        <end position="92"/>
    </location>
</feature>